<dbReference type="AlphaFoldDB" id="A0A2W5KM05"/>
<feature type="compositionally biased region" description="Basic and acidic residues" evidence="1">
    <location>
        <begin position="1"/>
        <end position="10"/>
    </location>
</feature>
<evidence type="ECO:0000313" key="3">
    <source>
        <dbReference type="Proteomes" id="UP000249577"/>
    </source>
</evidence>
<feature type="region of interest" description="Disordered" evidence="1">
    <location>
        <begin position="1"/>
        <end position="69"/>
    </location>
</feature>
<accession>A0A2W5KM05</accession>
<name>A0A2W5KM05_ANCNO</name>
<reference evidence="2 3" key="1">
    <citation type="submission" date="2017-08" db="EMBL/GenBank/DDBJ databases">
        <title>Infants hospitalized years apart are colonized by the same room-sourced microbial strains.</title>
        <authorList>
            <person name="Brooks B."/>
            <person name="Olm M.R."/>
            <person name="Firek B.A."/>
            <person name="Baker R."/>
            <person name="Thomas B.C."/>
            <person name="Morowitz M.J."/>
            <person name="Banfield J.F."/>
        </authorList>
    </citation>
    <scope>NUCLEOTIDE SEQUENCE [LARGE SCALE GENOMIC DNA]</scope>
    <source>
        <strain evidence="2">S2_005_003_R2_43</strain>
    </source>
</reference>
<comment type="caution">
    <text evidence="2">The sequence shown here is derived from an EMBL/GenBank/DDBJ whole genome shotgun (WGS) entry which is preliminary data.</text>
</comment>
<evidence type="ECO:0000313" key="2">
    <source>
        <dbReference type="EMBL" id="PZQ17982.1"/>
    </source>
</evidence>
<dbReference type="Proteomes" id="UP000249577">
    <property type="component" value="Unassembled WGS sequence"/>
</dbReference>
<proteinExistence type="predicted"/>
<dbReference type="EMBL" id="QFPN01000002">
    <property type="protein sequence ID" value="PZQ17982.1"/>
    <property type="molecule type" value="Genomic_DNA"/>
</dbReference>
<gene>
    <name evidence="2" type="ORF">DI565_04480</name>
</gene>
<sequence>MGRARSDGGRHPGRRRKPPSRDRSQGQAPETPPSSPGVSGGSMPDHRTPRAGSMDAPDEPGHDGAVPSSILHAIPALRFAPTGMT</sequence>
<organism evidence="2 3">
    <name type="scientific">Ancylobacter novellus</name>
    <name type="common">Thiobacillus novellus</name>
    <dbReference type="NCBI Taxonomy" id="921"/>
    <lineage>
        <taxon>Bacteria</taxon>
        <taxon>Pseudomonadati</taxon>
        <taxon>Pseudomonadota</taxon>
        <taxon>Alphaproteobacteria</taxon>
        <taxon>Hyphomicrobiales</taxon>
        <taxon>Xanthobacteraceae</taxon>
        <taxon>Ancylobacter</taxon>
    </lineage>
</organism>
<evidence type="ECO:0000256" key="1">
    <source>
        <dbReference type="SAM" id="MobiDB-lite"/>
    </source>
</evidence>
<protein>
    <submittedName>
        <fullName evidence="2">Uncharacterized protein</fullName>
    </submittedName>
</protein>